<dbReference type="EC" id="2.7.10.2" evidence="4"/>
<evidence type="ECO:0000256" key="16">
    <source>
        <dbReference type="SAM" id="Phobius"/>
    </source>
</evidence>
<gene>
    <name evidence="20" type="ORF">Q5H94_19875</name>
</gene>
<keyword evidence="7" id="KW-0808">Transferase</keyword>
<evidence type="ECO:0000256" key="1">
    <source>
        <dbReference type="ARBA" id="ARBA00004429"/>
    </source>
</evidence>
<dbReference type="SUPFAM" id="SSF52540">
    <property type="entry name" value="P-loop containing nucleoside triphosphate hydrolases"/>
    <property type="match status" value="1"/>
</dbReference>
<feature type="domain" description="Polysaccharide chain length determinant N-terminal" evidence="17">
    <location>
        <begin position="26"/>
        <end position="114"/>
    </location>
</feature>
<comment type="similarity">
    <text evidence="3">Belongs to the etk/wzc family.</text>
</comment>
<dbReference type="PANTHER" id="PTHR32309:SF13">
    <property type="entry name" value="FERRIC ENTEROBACTIN TRANSPORT PROTEIN FEPE"/>
    <property type="match status" value="1"/>
</dbReference>
<dbReference type="Gene3D" id="3.40.50.300">
    <property type="entry name" value="P-loop containing nucleotide triphosphate hydrolases"/>
    <property type="match status" value="1"/>
</dbReference>
<dbReference type="InterPro" id="IPR032807">
    <property type="entry name" value="GNVR"/>
</dbReference>
<keyword evidence="10" id="KW-0418">Kinase</keyword>
<keyword evidence="6" id="KW-0997">Cell inner membrane</keyword>
<dbReference type="CDD" id="cd05387">
    <property type="entry name" value="BY-kinase"/>
    <property type="match status" value="1"/>
</dbReference>
<name>A0ABT9A463_9SPHN</name>
<organism evidence="20 21">
    <name type="scientific">Sphingomonas immobilis</name>
    <dbReference type="NCBI Taxonomy" id="3063997"/>
    <lineage>
        <taxon>Bacteria</taxon>
        <taxon>Pseudomonadati</taxon>
        <taxon>Pseudomonadota</taxon>
        <taxon>Alphaproteobacteria</taxon>
        <taxon>Sphingomonadales</taxon>
        <taxon>Sphingomonadaceae</taxon>
        <taxon>Sphingomonas</taxon>
    </lineage>
</organism>
<evidence type="ECO:0000256" key="2">
    <source>
        <dbReference type="ARBA" id="ARBA00007316"/>
    </source>
</evidence>
<keyword evidence="5" id="KW-1003">Cell membrane</keyword>
<evidence type="ECO:0000259" key="17">
    <source>
        <dbReference type="Pfam" id="PF02706"/>
    </source>
</evidence>
<dbReference type="InterPro" id="IPR027417">
    <property type="entry name" value="P-loop_NTPase"/>
</dbReference>
<comment type="similarity">
    <text evidence="2">Belongs to the CpsD/CapB family.</text>
</comment>
<feature type="domain" description="AAA" evidence="18">
    <location>
        <begin position="528"/>
        <end position="670"/>
    </location>
</feature>
<evidence type="ECO:0000259" key="18">
    <source>
        <dbReference type="Pfam" id="PF13614"/>
    </source>
</evidence>
<keyword evidence="13 16" id="KW-0472">Membrane</keyword>
<evidence type="ECO:0000256" key="6">
    <source>
        <dbReference type="ARBA" id="ARBA00022519"/>
    </source>
</evidence>
<proteinExistence type="inferred from homology"/>
<protein>
    <recommendedName>
        <fullName evidence="4">non-specific protein-tyrosine kinase</fullName>
        <ecNumber evidence="4">2.7.10.2</ecNumber>
    </recommendedName>
</protein>
<dbReference type="InterPro" id="IPR050445">
    <property type="entry name" value="Bact_polysacc_biosynth/exp"/>
</dbReference>
<evidence type="ECO:0000256" key="14">
    <source>
        <dbReference type="ARBA" id="ARBA00023137"/>
    </source>
</evidence>
<dbReference type="InterPro" id="IPR025669">
    <property type="entry name" value="AAA_dom"/>
</dbReference>
<evidence type="ECO:0000256" key="5">
    <source>
        <dbReference type="ARBA" id="ARBA00022475"/>
    </source>
</evidence>
<dbReference type="Proteomes" id="UP001176468">
    <property type="component" value="Unassembled WGS sequence"/>
</dbReference>
<evidence type="ECO:0000256" key="15">
    <source>
        <dbReference type="ARBA" id="ARBA00051245"/>
    </source>
</evidence>
<keyword evidence="9" id="KW-0547">Nucleotide-binding</keyword>
<evidence type="ECO:0000256" key="9">
    <source>
        <dbReference type="ARBA" id="ARBA00022741"/>
    </source>
</evidence>
<evidence type="ECO:0000259" key="19">
    <source>
        <dbReference type="Pfam" id="PF13807"/>
    </source>
</evidence>
<keyword evidence="8 16" id="KW-0812">Transmembrane</keyword>
<dbReference type="InterPro" id="IPR005702">
    <property type="entry name" value="Wzc-like_C"/>
</dbReference>
<keyword evidence="14" id="KW-0829">Tyrosine-protein kinase</keyword>
<dbReference type="Pfam" id="PF13614">
    <property type="entry name" value="AAA_31"/>
    <property type="match status" value="1"/>
</dbReference>
<evidence type="ECO:0000256" key="7">
    <source>
        <dbReference type="ARBA" id="ARBA00022679"/>
    </source>
</evidence>
<comment type="caution">
    <text evidence="20">The sequence shown here is derived from an EMBL/GenBank/DDBJ whole genome shotgun (WGS) entry which is preliminary data.</text>
</comment>
<evidence type="ECO:0000256" key="12">
    <source>
        <dbReference type="ARBA" id="ARBA00022989"/>
    </source>
</evidence>
<dbReference type="RefSeq" id="WP_304562998.1">
    <property type="nucleotide sequence ID" value="NZ_JAUQSZ010000018.1"/>
</dbReference>
<feature type="transmembrane region" description="Helical" evidence="16">
    <location>
        <begin position="432"/>
        <end position="453"/>
    </location>
</feature>
<sequence length="725" mass="77415">MNVQATSDRALSAAELSGVPQTSAGLDFAALIALVRRRWPLVVIITVIVAMAAVAVSLLITPQFDAVARLRISPRNMTTIENNNATNTQPENGIIDSEISIMRSRDIAEAVAKRLNLARDPEFNPMLAKGEAAPAANAPVPDGVVAGVQGRMSVLREPDTYIAQMIFRSESAEKAAAIANVYAEEYLQSSVDRRTGTAGRQAKWLEERLRTLGAEVQAADARVAQYRSQAGIVQGGTQGTITDQQVAPLSNQLATAEAAAAAARANVAAARAQMARGGTEAISQVLGSTVIADLRRQRAELARDGAQISARYGPKHPESIRIAEQLSGVDRQIDAEARRIIGGLEADARASEAGASSLRSQLARLKSEQAGDTRAAVTADSLAREAEAKRTIYNQLAATAQQTNQETRSSEPQGTIVERAAVPARATWPNRILFGLFGVLLGAILGVLAALVLELMSTGIRTVDDVERTLGIPLLTSLPLLTKRRLGGEGGAAMTPADYVVARPMSTYAESLRTIRNEAMFHVDKPKRVISIVSSVPGEGKTTTSAALGRIMAMSGDKVVLVDCDLRRGSLGKTLNQQQDAGLIEVLNGTASLEQALVRTDDDSPDVLPVNEPSFTPRDLFSGPAMQKLLDALQARYDVILLDTPPLLAVAEARTLAGLSDAVVMVIRWEDTPRGAVRNAVNMLLKDRVPLLGAVLSMMSVKAAQGSGSDNPAYYYKYYQNYRQE</sequence>
<feature type="domain" description="Tyrosine-protein kinase G-rich" evidence="19">
    <location>
        <begin position="382"/>
        <end position="452"/>
    </location>
</feature>
<comment type="catalytic activity">
    <reaction evidence="15">
        <text>L-tyrosyl-[protein] + ATP = O-phospho-L-tyrosyl-[protein] + ADP + H(+)</text>
        <dbReference type="Rhea" id="RHEA:10596"/>
        <dbReference type="Rhea" id="RHEA-COMP:10136"/>
        <dbReference type="Rhea" id="RHEA-COMP:20101"/>
        <dbReference type="ChEBI" id="CHEBI:15378"/>
        <dbReference type="ChEBI" id="CHEBI:30616"/>
        <dbReference type="ChEBI" id="CHEBI:46858"/>
        <dbReference type="ChEBI" id="CHEBI:61978"/>
        <dbReference type="ChEBI" id="CHEBI:456216"/>
        <dbReference type="EC" id="2.7.10.2"/>
    </reaction>
</comment>
<evidence type="ECO:0000313" key="21">
    <source>
        <dbReference type="Proteomes" id="UP001176468"/>
    </source>
</evidence>
<evidence type="ECO:0000256" key="11">
    <source>
        <dbReference type="ARBA" id="ARBA00022840"/>
    </source>
</evidence>
<evidence type="ECO:0000256" key="3">
    <source>
        <dbReference type="ARBA" id="ARBA00008883"/>
    </source>
</evidence>
<dbReference type="NCBIfam" id="TIGR01007">
    <property type="entry name" value="eps_fam"/>
    <property type="match status" value="1"/>
</dbReference>
<accession>A0ABT9A463</accession>
<dbReference type="InterPro" id="IPR003856">
    <property type="entry name" value="LPS_length_determ_N"/>
</dbReference>
<dbReference type="EMBL" id="JAUQSZ010000018">
    <property type="protein sequence ID" value="MDO7844600.1"/>
    <property type="molecule type" value="Genomic_DNA"/>
</dbReference>
<reference evidence="20" key="1">
    <citation type="submission" date="2023-07" db="EMBL/GenBank/DDBJ databases">
        <authorList>
            <person name="Kim M.K."/>
        </authorList>
    </citation>
    <scope>NUCLEOTIDE SEQUENCE</scope>
    <source>
        <strain evidence="20">CA1-15</strain>
    </source>
</reference>
<comment type="subcellular location">
    <subcellularLocation>
        <location evidence="1">Cell inner membrane</location>
        <topology evidence="1">Multi-pass membrane protein</topology>
    </subcellularLocation>
</comment>
<dbReference type="Pfam" id="PF02706">
    <property type="entry name" value="Wzz"/>
    <property type="match status" value="1"/>
</dbReference>
<keyword evidence="12 16" id="KW-1133">Transmembrane helix</keyword>
<keyword evidence="11" id="KW-0067">ATP-binding</keyword>
<keyword evidence="21" id="KW-1185">Reference proteome</keyword>
<evidence type="ECO:0000256" key="13">
    <source>
        <dbReference type="ARBA" id="ARBA00023136"/>
    </source>
</evidence>
<dbReference type="PANTHER" id="PTHR32309">
    <property type="entry name" value="TYROSINE-PROTEIN KINASE"/>
    <property type="match status" value="1"/>
</dbReference>
<evidence type="ECO:0000313" key="20">
    <source>
        <dbReference type="EMBL" id="MDO7844600.1"/>
    </source>
</evidence>
<evidence type="ECO:0000256" key="10">
    <source>
        <dbReference type="ARBA" id="ARBA00022777"/>
    </source>
</evidence>
<evidence type="ECO:0000256" key="8">
    <source>
        <dbReference type="ARBA" id="ARBA00022692"/>
    </source>
</evidence>
<evidence type="ECO:0000256" key="4">
    <source>
        <dbReference type="ARBA" id="ARBA00011903"/>
    </source>
</evidence>
<dbReference type="Pfam" id="PF13807">
    <property type="entry name" value="GNVR"/>
    <property type="match status" value="1"/>
</dbReference>
<feature type="transmembrane region" description="Helical" evidence="16">
    <location>
        <begin position="41"/>
        <end position="60"/>
    </location>
</feature>